<proteinExistence type="predicted"/>
<name>A0ABX0MGJ7_9BURK</name>
<dbReference type="Proteomes" id="UP000610594">
    <property type="component" value="Unassembled WGS sequence"/>
</dbReference>
<dbReference type="RefSeq" id="WP_167236112.1">
    <property type="nucleotide sequence ID" value="NZ_WHJF01000011.1"/>
</dbReference>
<gene>
    <name evidence="1" type="ORF">F1735_06140</name>
</gene>
<accession>A0ABX0MGJ7</accession>
<evidence type="ECO:0000313" key="2">
    <source>
        <dbReference type="Proteomes" id="UP000610594"/>
    </source>
</evidence>
<protein>
    <recommendedName>
        <fullName evidence="3">Lipoprotein</fullName>
    </recommendedName>
</protein>
<evidence type="ECO:0000313" key="1">
    <source>
        <dbReference type="EMBL" id="NHZ61883.1"/>
    </source>
</evidence>
<comment type="caution">
    <text evidence="1">The sequence shown here is derived from an EMBL/GenBank/DDBJ whole genome shotgun (WGS) entry which is preliminary data.</text>
</comment>
<dbReference type="EMBL" id="WHJF01000011">
    <property type="protein sequence ID" value="NHZ61883.1"/>
    <property type="molecule type" value="Genomic_DNA"/>
</dbReference>
<sequence length="250" mass="27428">MMGLALLASCGEEEKIGKQDTQSLIHNNGRDSYELITIRRPTSVEEYFKLWSLPYKLCVASAKLKNIPVKPFPAIPKDFVMRRTTVTSDGKSFRTTEEEFGVDIQDITAENGCATSYGSGFRTWVAHNGIEADLDSENQSENHEGRVSYQLKPYDPELAQAYSIVKKINGIAVRCTGAHDLMVAGKVVDEMCVLDPILGRIAMADGKPPIVYTRDIPGPSLFGSAMVDEPISLKVGIEVNPEIFVNAAAK</sequence>
<keyword evidence="2" id="KW-1185">Reference proteome</keyword>
<organism evidence="1 2">
    <name type="scientific">Massilia genomosp. 1</name>
    <dbReference type="NCBI Taxonomy" id="2609280"/>
    <lineage>
        <taxon>Bacteria</taxon>
        <taxon>Pseudomonadati</taxon>
        <taxon>Pseudomonadota</taxon>
        <taxon>Betaproteobacteria</taxon>
        <taxon>Burkholderiales</taxon>
        <taxon>Oxalobacteraceae</taxon>
        <taxon>Telluria group</taxon>
        <taxon>Massilia</taxon>
    </lineage>
</organism>
<reference evidence="1 2" key="1">
    <citation type="submission" date="2019-10" db="EMBL/GenBank/DDBJ databases">
        <title>Taxonomy of Antarctic Massilia spp.: description of Massilia rubra sp. nov., Massilia aquatica sp. nov., Massilia mucilaginosa sp. nov., Massilia frigida sp. nov. isolated from streams, lakes and regoliths.</title>
        <authorList>
            <person name="Holochova P."/>
            <person name="Sedlacek I."/>
            <person name="Kralova S."/>
            <person name="Maslanova I."/>
            <person name="Busse H.-J."/>
            <person name="Stankova E."/>
            <person name="Vrbovska V."/>
            <person name="Kovarovic V."/>
            <person name="Bartak M."/>
            <person name="Svec P."/>
            <person name="Pantucek R."/>
        </authorList>
    </citation>
    <scope>NUCLEOTIDE SEQUENCE [LARGE SCALE GENOMIC DNA]</scope>
    <source>
        <strain evidence="1 2">CCM 8694</strain>
    </source>
</reference>
<evidence type="ECO:0008006" key="3">
    <source>
        <dbReference type="Google" id="ProtNLM"/>
    </source>
</evidence>